<dbReference type="GO" id="GO:0000307">
    <property type="term" value="C:cyclin-dependent protein kinase holoenzyme complex"/>
    <property type="evidence" value="ECO:0007669"/>
    <property type="project" value="TreeGrafter"/>
</dbReference>
<evidence type="ECO:0000256" key="10">
    <source>
        <dbReference type="ARBA" id="ARBA00048367"/>
    </source>
</evidence>
<evidence type="ECO:0000256" key="7">
    <source>
        <dbReference type="ARBA" id="ARBA00022840"/>
    </source>
</evidence>
<dbReference type="OMA" id="PDETKWP"/>
<dbReference type="PROSITE" id="PS00107">
    <property type="entry name" value="PROTEIN_KINASE_ATP"/>
    <property type="match status" value="1"/>
</dbReference>
<evidence type="ECO:0000256" key="12">
    <source>
        <dbReference type="RuleBase" id="RU000304"/>
    </source>
</evidence>
<dbReference type="GO" id="GO:0051301">
    <property type="term" value="P:cell division"/>
    <property type="evidence" value="ECO:0007669"/>
    <property type="project" value="UniProtKB-KW"/>
</dbReference>
<evidence type="ECO:0000313" key="14">
    <source>
        <dbReference type="EMBL" id="EOB12188.1"/>
    </source>
</evidence>
<dbReference type="Proteomes" id="UP000016927">
    <property type="component" value="Unassembled WGS sequence"/>
</dbReference>
<sequence>MVNVIRPYHIPRLLNPYHILRFPYRLPYPPYCPYYPPYTHTPLNTPNIQMSESFQKLEKIGEGTYGVVYKAKEKKTGKIVALKKIRLENESEGIPPTTIREIILLKNLKHSTIISLKDVIYNNEKMYLVFEFIDMDLRQFLDKVYTSDNVLQPFVIKKMAHQLITAIYFCHSKNIFHRDLKPQNILVDSNGNLKLADFGLGRLASVPLRVYTSEVVTLWYRSPELLLGVKYYDSSVDVWSAACIIAEIILLKPLFPGDSEIDQLFKIFKILGTPNNKKWHNVETLPNYQKEFPKWNPMDLYEILDGEKDLIDMISKMLIYDPIQRYTAQQSLEHKYFKGVEPIHE</sequence>
<dbReference type="SMR" id="R0MHB4"/>
<evidence type="ECO:0000256" key="6">
    <source>
        <dbReference type="ARBA" id="ARBA00022777"/>
    </source>
</evidence>
<dbReference type="GO" id="GO:0005524">
    <property type="term" value="F:ATP binding"/>
    <property type="evidence" value="ECO:0007669"/>
    <property type="project" value="UniProtKB-UniRule"/>
</dbReference>
<proteinExistence type="inferred from homology"/>
<keyword evidence="15" id="KW-1185">Reference proteome</keyword>
<dbReference type="PANTHER" id="PTHR24056:SF254">
    <property type="entry name" value="CYCLIN-DEPENDENT KINASE 2"/>
    <property type="match status" value="1"/>
</dbReference>
<dbReference type="EC" id="2.7.11.22" evidence="2"/>
<dbReference type="Pfam" id="PF00069">
    <property type="entry name" value="Pkinase"/>
    <property type="match status" value="1"/>
</dbReference>
<dbReference type="GO" id="GO:0010468">
    <property type="term" value="P:regulation of gene expression"/>
    <property type="evidence" value="ECO:0007669"/>
    <property type="project" value="TreeGrafter"/>
</dbReference>
<dbReference type="Gene3D" id="3.30.200.20">
    <property type="entry name" value="Phosphorylase Kinase, domain 1"/>
    <property type="match status" value="1"/>
</dbReference>
<keyword evidence="14" id="KW-0131">Cell cycle</keyword>
<dbReference type="GO" id="GO:0005737">
    <property type="term" value="C:cytoplasm"/>
    <property type="evidence" value="ECO:0007669"/>
    <property type="project" value="TreeGrafter"/>
</dbReference>
<dbReference type="InterPro" id="IPR050108">
    <property type="entry name" value="CDK"/>
</dbReference>
<dbReference type="OrthoDB" id="1732493at2759"/>
<dbReference type="HOGENOM" id="CLU_000288_181_1_1"/>
<evidence type="ECO:0000256" key="2">
    <source>
        <dbReference type="ARBA" id="ARBA00012425"/>
    </source>
</evidence>
<name>R0MHB4_NOSB1</name>
<comment type="catalytic activity">
    <reaction evidence="9">
        <text>L-threonyl-[protein] + ATP = O-phospho-L-threonyl-[protein] + ADP + H(+)</text>
        <dbReference type="Rhea" id="RHEA:46608"/>
        <dbReference type="Rhea" id="RHEA-COMP:11060"/>
        <dbReference type="Rhea" id="RHEA-COMP:11605"/>
        <dbReference type="ChEBI" id="CHEBI:15378"/>
        <dbReference type="ChEBI" id="CHEBI:30013"/>
        <dbReference type="ChEBI" id="CHEBI:30616"/>
        <dbReference type="ChEBI" id="CHEBI:61977"/>
        <dbReference type="ChEBI" id="CHEBI:456216"/>
        <dbReference type="EC" id="2.7.11.22"/>
    </reaction>
</comment>
<evidence type="ECO:0000256" key="4">
    <source>
        <dbReference type="ARBA" id="ARBA00022679"/>
    </source>
</evidence>
<gene>
    <name evidence="14" type="primary">CDC2</name>
    <name evidence="14" type="ORF">NBO_507g0003</name>
</gene>
<dbReference type="SMART" id="SM00220">
    <property type="entry name" value="S_TKc"/>
    <property type="match status" value="1"/>
</dbReference>
<dbReference type="AlphaFoldDB" id="R0MHB4"/>
<evidence type="ECO:0000256" key="11">
    <source>
        <dbReference type="PROSITE-ProRule" id="PRU10141"/>
    </source>
</evidence>
<dbReference type="PROSITE" id="PS50011">
    <property type="entry name" value="PROTEIN_KINASE_DOM"/>
    <property type="match status" value="1"/>
</dbReference>
<protein>
    <recommendedName>
        <fullName evidence="8">Cyclin-dependent kinase 1</fullName>
        <ecNumber evidence="2">2.7.11.22</ecNumber>
    </recommendedName>
</protein>
<keyword evidence="14" id="KW-0132">Cell division</keyword>
<evidence type="ECO:0000256" key="3">
    <source>
        <dbReference type="ARBA" id="ARBA00022527"/>
    </source>
</evidence>
<keyword evidence="7 11" id="KW-0067">ATP-binding</keyword>
<dbReference type="PROSITE" id="PS00108">
    <property type="entry name" value="PROTEIN_KINASE_ST"/>
    <property type="match status" value="1"/>
</dbReference>
<evidence type="ECO:0000313" key="15">
    <source>
        <dbReference type="Proteomes" id="UP000016927"/>
    </source>
</evidence>
<comment type="similarity">
    <text evidence="1">Belongs to the protein kinase superfamily. CMGC Ser/Thr protein kinase family. CDC2/CDKX subfamily.</text>
</comment>
<dbReference type="SUPFAM" id="SSF56112">
    <property type="entry name" value="Protein kinase-like (PK-like)"/>
    <property type="match status" value="1"/>
</dbReference>
<evidence type="ECO:0000256" key="8">
    <source>
        <dbReference type="ARBA" id="ARBA00039266"/>
    </source>
</evidence>
<evidence type="ECO:0000256" key="9">
    <source>
        <dbReference type="ARBA" id="ARBA00047811"/>
    </source>
</evidence>
<dbReference type="GO" id="GO:0010389">
    <property type="term" value="P:regulation of G2/M transition of mitotic cell cycle"/>
    <property type="evidence" value="ECO:0007669"/>
    <property type="project" value="TreeGrafter"/>
</dbReference>
<feature type="binding site" evidence="11">
    <location>
        <position position="83"/>
    </location>
    <ligand>
        <name>ATP</name>
        <dbReference type="ChEBI" id="CHEBI:30616"/>
    </ligand>
</feature>
<dbReference type="FunFam" id="1.10.510.10:FF:000611">
    <property type="entry name" value="CMGC family protein kinase"/>
    <property type="match status" value="1"/>
</dbReference>
<dbReference type="PANTHER" id="PTHR24056">
    <property type="entry name" value="CELL DIVISION PROTEIN KINASE"/>
    <property type="match status" value="1"/>
</dbReference>
<keyword evidence="4" id="KW-0808">Transferase</keyword>
<dbReference type="Gene3D" id="1.10.510.10">
    <property type="entry name" value="Transferase(Phosphotransferase) domain 1"/>
    <property type="match status" value="1"/>
</dbReference>
<dbReference type="InterPro" id="IPR017441">
    <property type="entry name" value="Protein_kinase_ATP_BS"/>
</dbReference>
<dbReference type="STRING" id="578461.R0MHB4"/>
<evidence type="ECO:0000256" key="1">
    <source>
        <dbReference type="ARBA" id="ARBA00006485"/>
    </source>
</evidence>
<organism evidence="14 15">
    <name type="scientific">Nosema bombycis (strain CQ1 / CVCC 102059)</name>
    <name type="common">Microsporidian parasite</name>
    <name type="synonym">Pebrine of silkworm</name>
    <dbReference type="NCBI Taxonomy" id="578461"/>
    <lineage>
        <taxon>Eukaryota</taxon>
        <taxon>Fungi</taxon>
        <taxon>Fungi incertae sedis</taxon>
        <taxon>Microsporidia</taxon>
        <taxon>Nosematidae</taxon>
        <taxon>Nosema</taxon>
    </lineage>
</organism>
<feature type="domain" description="Protein kinase" evidence="13">
    <location>
        <begin position="54"/>
        <end position="337"/>
    </location>
</feature>
<dbReference type="InterPro" id="IPR011009">
    <property type="entry name" value="Kinase-like_dom_sf"/>
</dbReference>
<accession>R0MHB4</accession>
<dbReference type="GO" id="GO:0007165">
    <property type="term" value="P:signal transduction"/>
    <property type="evidence" value="ECO:0007669"/>
    <property type="project" value="TreeGrafter"/>
</dbReference>
<dbReference type="InterPro" id="IPR000719">
    <property type="entry name" value="Prot_kinase_dom"/>
</dbReference>
<comment type="catalytic activity">
    <reaction evidence="10">
        <text>L-seryl-[protein] + ATP = O-phospho-L-seryl-[protein] + ADP + H(+)</text>
        <dbReference type="Rhea" id="RHEA:17989"/>
        <dbReference type="Rhea" id="RHEA-COMP:9863"/>
        <dbReference type="Rhea" id="RHEA-COMP:11604"/>
        <dbReference type="ChEBI" id="CHEBI:15378"/>
        <dbReference type="ChEBI" id="CHEBI:29999"/>
        <dbReference type="ChEBI" id="CHEBI:30616"/>
        <dbReference type="ChEBI" id="CHEBI:83421"/>
        <dbReference type="ChEBI" id="CHEBI:456216"/>
        <dbReference type="EC" id="2.7.11.22"/>
    </reaction>
</comment>
<evidence type="ECO:0000256" key="5">
    <source>
        <dbReference type="ARBA" id="ARBA00022741"/>
    </source>
</evidence>
<dbReference type="GO" id="GO:0004693">
    <property type="term" value="F:cyclin-dependent protein serine/threonine kinase activity"/>
    <property type="evidence" value="ECO:0007669"/>
    <property type="project" value="UniProtKB-EC"/>
</dbReference>
<reference evidence="14 15" key="1">
    <citation type="journal article" date="2013" name="BMC Genomics">
        <title>Comparative genomics of parasitic silkworm microsporidia reveal an association between genome expansion and host adaptation.</title>
        <authorList>
            <person name="Pan G."/>
            <person name="Xu J."/>
            <person name="Li T."/>
            <person name="Xia Q."/>
            <person name="Liu S.L."/>
            <person name="Zhang G."/>
            <person name="Li S."/>
            <person name="Li C."/>
            <person name="Liu H."/>
            <person name="Yang L."/>
            <person name="Liu T."/>
            <person name="Zhang X."/>
            <person name="Wu Z."/>
            <person name="Fan W."/>
            <person name="Dang X."/>
            <person name="Xiang H."/>
            <person name="Tao M."/>
            <person name="Li Y."/>
            <person name="Hu J."/>
            <person name="Li Z."/>
            <person name="Lin L."/>
            <person name="Luo J."/>
            <person name="Geng L."/>
            <person name="Wang L."/>
            <person name="Long M."/>
            <person name="Wan Y."/>
            <person name="He N."/>
            <person name="Zhang Z."/>
            <person name="Lu C."/>
            <person name="Keeling P.J."/>
            <person name="Wang J."/>
            <person name="Xiang Z."/>
            <person name="Zhou Z."/>
        </authorList>
    </citation>
    <scope>NUCLEOTIDE SEQUENCE [LARGE SCALE GENOMIC DNA]</scope>
    <source>
        <strain evidence="15">CQ1 / CVCC 102059</strain>
    </source>
</reference>
<keyword evidence="6" id="KW-0418">Kinase</keyword>
<dbReference type="GO" id="GO:0030332">
    <property type="term" value="F:cyclin binding"/>
    <property type="evidence" value="ECO:0007669"/>
    <property type="project" value="TreeGrafter"/>
</dbReference>
<keyword evidence="5 11" id="KW-0547">Nucleotide-binding</keyword>
<dbReference type="FunFam" id="3.30.200.20:FF:000215">
    <property type="entry name" value="Cyclin-dependent kinase 2 (CDK2L)"/>
    <property type="match status" value="1"/>
</dbReference>
<dbReference type="CDD" id="cd07829">
    <property type="entry name" value="STKc_CDK_like"/>
    <property type="match status" value="1"/>
</dbReference>
<evidence type="ECO:0000259" key="13">
    <source>
        <dbReference type="PROSITE" id="PS50011"/>
    </source>
</evidence>
<dbReference type="GO" id="GO:0005634">
    <property type="term" value="C:nucleus"/>
    <property type="evidence" value="ECO:0007669"/>
    <property type="project" value="TreeGrafter"/>
</dbReference>
<dbReference type="GO" id="GO:0000082">
    <property type="term" value="P:G1/S transition of mitotic cell cycle"/>
    <property type="evidence" value="ECO:0007669"/>
    <property type="project" value="TreeGrafter"/>
</dbReference>
<keyword evidence="3 12" id="KW-0723">Serine/threonine-protein kinase</keyword>
<dbReference type="EMBL" id="KB909415">
    <property type="protein sequence ID" value="EOB12188.1"/>
    <property type="molecule type" value="Genomic_DNA"/>
</dbReference>
<dbReference type="InterPro" id="IPR008271">
    <property type="entry name" value="Ser/Thr_kinase_AS"/>
</dbReference>
<dbReference type="VEuPathDB" id="MicrosporidiaDB:NBO_507g0003"/>